<evidence type="ECO:0008006" key="4">
    <source>
        <dbReference type="Google" id="ProtNLM"/>
    </source>
</evidence>
<reference evidence="3" key="1">
    <citation type="submission" date="2014-11" db="EMBL/GenBank/DDBJ databases">
        <authorList>
            <person name="Otto D Thomas"/>
            <person name="Naeem Raeece"/>
        </authorList>
    </citation>
    <scope>NUCLEOTIDE SEQUENCE</scope>
</reference>
<keyword evidence="2" id="KW-0472">Membrane</keyword>
<evidence type="ECO:0000256" key="2">
    <source>
        <dbReference type="SAM" id="Phobius"/>
    </source>
</evidence>
<keyword evidence="2" id="KW-0812">Transmembrane</keyword>
<dbReference type="VEuPathDB" id="CryptoDB:Cvel_140"/>
<feature type="region of interest" description="Disordered" evidence="1">
    <location>
        <begin position="48"/>
        <end position="69"/>
    </location>
</feature>
<keyword evidence="2" id="KW-1133">Transmembrane helix</keyword>
<proteinExistence type="predicted"/>
<dbReference type="Pfam" id="PF13875">
    <property type="entry name" value="DUF4202"/>
    <property type="match status" value="1"/>
</dbReference>
<organism evidence="3">
    <name type="scientific">Chromera velia CCMP2878</name>
    <dbReference type="NCBI Taxonomy" id="1169474"/>
    <lineage>
        <taxon>Eukaryota</taxon>
        <taxon>Sar</taxon>
        <taxon>Alveolata</taxon>
        <taxon>Colpodellida</taxon>
        <taxon>Chromeraceae</taxon>
        <taxon>Chromera</taxon>
    </lineage>
</organism>
<feature type="transmembrane region" description="Helical" evidence="2">
    <location>
        <begin position="6"/>
        <end position="30"/>
    </location>
</feature>
<sequence length="255" mass="28855">MKMSRPSPALLVGVAAAAGVVLVGGGFLFWKRRQEMLRRALNAVDDANAEDPRPDVLQEGEEEEAVGGRFGGRERPKEWLYGRRMSRCLAKFAPGCSHVVQVAARAQHIRRWVSERKDFPEGRAGYLQWRQALGRMHGRLSEEIMLASGYGQREASRAVTLLTKKDLKADAEVQLLEDVICLVFLQYYWKPFQEKHTGPESGISGKKGEDKQLGEEKLIHIVKQTWEKMSDKGRKEALKLDFEPRAKELILKALT</sequence>
<protein>
    <recommendedName>
        <fullName evidence="4">DUF4202 domain-containing protein</fullName>
    </recommendedName>
</protein>
<evidence type="ECO:0000313" key="3">
    <source>
        <dbReference type="EMBL" id="CEM56228.1"/>
    </source>
</evidence>
<dbReference type="EMBL" id="CDMZ01005953">
    <property type="protein sequence ID" value="CEM56228.1"/>
    <property type="molecule type" value="Genomic_DNA"/>
</dbReference>
<dbReference type="PANTHER" id="PTHR41729">
    <property type="entry name" value="GLUTAMYL-TRNA SYNTHETASE"/>
    <property type="match status" value="1"/>
</dbReference>
<name>A0A0G4IG99_9ALVE</name>
<evidence type="ECO:0000256" key="1">
    <source>
        <dbReference type="SAM" id="MobiDB-lite"/>
    </source>
</evidence>
<dbReference type="AlphaFoldDB" id="A0A0G4IG99"/>
<dbReference type="PANTHER" id="PTHR41729:SF1">
    <property type="entry name" value="GLUTAMYL-TRNA SYNTHETASE"/>
    <property type="match status" value="1"/>
</dbReference>
<gene>
    <name evidence="3" type="ORF">Cvel_140</name>
</gene>
<dbReference type="InterPro" id="IPR025255">
    <property type="entry name" value="DUF4202"/>
</dbReference>
<accession>A0A0G4IG99</accession>